<feature type="region of interest" description="Disordered" evidence="1">
    <location>
        <begin position="157"/>
        <end position="181"/>
    </location>
</feature>
<dbReference type="InterPro" id="IPR000719">
    <property type="entry name" value="Prot_kinase_dom"/>
</dbReference>
<dbReference type="InterPro" id="IPR051681">
    <property type="entry name" value="Ser/Thr_Kinases-Pseudokinases"/>
</dbReference>
<dbReference type="Gene3D" id="1.10.510.10">
    <property type="entry name" value="Transferase(Phosphotransferase) domain 1"/>
    <property type="match status" value="1"/>
</dbReference>
<dbReference type="Pfam" id="PF07714">
    <property type="entry name" value="PK_Tyr_Ser-Thr"/>
    <property type="match status" value="1"/>
</dbReference>
<dbReference type="Proteomes" id="UP000245119">
    <property type="component" value="Linkage Group LG13"/>
</dbReference>
<reference evidence="3 4" key="1">
    <citation type="submission" date="2018-04" db="EMBL/GenBank/DDBJ databases">
        <title>The genome of golden apple snail Pomacea canaliculata provides insight into stress tolerance and invasive adaptation.</title>
        <authorList>
            <person name="Liu C."/>
            <person name="Liu B."/>
            <person name="Ren Y."/>
            <person name="Zhang Y."/>
            <person name="Wang H."/>
            <person name="Li S."/>
            <person name="Jiang F."/>
            <person name="Yin L."/>
            <person name="Zhang G."/>
            <person name="Qian W."/>
            <person name="Fan W."/>
        </authorList>
    </citation>
    <scope>NUCLEOTIDE SEQUENCE [LARGE SCALE GENOMIC DNA]</scope>
    <source>
        <strain evidence="3">SZHN2017</strain>
        <tissue evidence="3">Muscle</tissue>
    </source>
</reference>
<evidence type="ECO:0000313" key="4">
    <source>
        <dbReference type="Proteomes" id="UP000245119"/>
    </source>
</evidence>
<organism evidence="3 4">
    <name type="scientific">Pomacea canaliculata</name>
    <name type="common">Golden apple snail</name>
    <dbReference type="NCBI Taxonomy" id="400727"/>
    <lineage>
        <taxon>Eukaryota</taxon>
        <taxon>Metazoa</taxon>
        <taxon>Spiralia</taxon>
        <taxon>Lophotrochozoa</taxon>
        <taxon>Mollusca</taxon>
        <taxon>Gastropoda</taxon>
        <taxon>Caenogastropoda</taxon>
        <taxon>Architaenioglossa</taxon>
        <taxon>Ampullarioidea</taxon>
        <taxon>Ampullariidae</taxon>
        <taxon>Pomacea</taxon>
    </lineage>
</organism>
<evidence type="ECO:0000259" key="2">
    <source>
        <dbReference type="PROSITE" id="PS50011"/>
    </source>
</evidence>
<gene>
    <name evidence="3" type="ORF">C0Q70_20551</name>
</gene>
<name>A0A2T7NFV0_POMCA</name>
<dbReference type="InterPro" id="IPR011009">
    <property type="entry name" value="Kinase-like_dom_sf"/>
</dbReference>
<feature type="region of interest" description="Disordered" evidence="1">
    <location>
        <begin position="683"/>
        <end position="709"/>
    </location>
</feature>
<dbReference type="AlphaFoldDB" id="A0A2T7NFV0"/>
<keyword evidence="4" id="KW-1185">Reference proteome</keyword>
<protein>
    <recommendedName>
        <fullName evidence="2">Protein kinase domain-containing protein</fullName>
    </recommendedName>
</protein>
<dbReference type="GO" id="GO:0004674">
    <property type="term" value="F:protein serine/threonine kinase activity"/>
    <property type="evidence" value="ECO:0007669"/>
    <property type="project" value="TreeGrafter"/>
</dbReference>
<sequence>MDGQVFAGFAGRVLPPRAMGIIAVGWVNEGAVRQLLTAHVILASCSDAHWSKLLQVNGSDADAALVRRLSSKRAKSPTGVSHGRKRSREPSSERTAFHPGGDGGVSSGGGGGRVGLGDEAMCSVRVVAPRPRDGLLATIASRIRHWLQSRRKYEISPRDPFLNTSSSSAVSTPSKEQKGVKDAVIKDTVMPDCDAVLNRCGAGRLSPRLPQRLPNGFAAATAAETGKIPLQRSPVAPRHSKKQKSPSTPSKMVSAVAAAAAITFTSSKPSPVAPLKAKSKSPVVDIKIEVVDVSGHSPSALSPSAHRLLASSRRHLLRQSRSKLKDRAVLITSLMPDASALCHQPLTTTISCPPQAEVVAGAAGFGDPLLQSALRRCHSWPLPRRKAIPDDDECPDSAKEEALQSAGLNGQESLEDCSIRFDDLEIGECIKTGRRCKIYKARWHGDVYVHLFGELVKRPDREGFWRDVAKLCRIRHENINLFMGACTMAPNLAVITSFIAGKSLFEHIHVQKEKMTLHTRVQVLQGVAQGMGYLHAKGIVLRKLNTSNIFLTPRVKVSAIDFSLSEARHNRKDYATIPRGHLTYVAPELLKTLRIVPPRLVPKSAPSPESDVFAFGTIMYEVLGGSYPYPGFPPESIIWSVCSGHRQNLSHVNCTLPLKTLIEECWSQEPLYRPDFPELSKELHKNSPQYKRHSSSEPERLNRSPGVLE</sequence>
<accession>A0A2T7NFV0</accession>
<feature type="region of interest" description="Disordered" evidence="1">
    <location>
        <begin position="223"/>
        <end position="252"/>
    </location>
</feature>
<dbReference type="OrthoDB" id="774951at2759"/>
<comment type="caution">
    <text evidence="3">The sequence shown here is derived from an EMBL/GenBank/DDBJ whole genome shotgun (WGS) entry which is preliminary data.</text>
</comment>
<dbReference type="InterPro" id="IPR001245">
    <property type="entry name" value="Ser-Thr/Tyr_kinase_cat_dom"/>
</dbReference>
<dbReference type="STRING" id="400727.A0A2T7NFV0"/>
<dbReference type="Gene3D" id="3.30.200.20">
    <property type="entry name" value="Phosphorylase Kinase, domain 1"/>
    <property type="match status" value="1"/>
</dbReference>
<dbReference type="EMBL" id="PZQS01000013">
    <property type="protein sequence ID" value="PVD20057.1"/>
    <property type="molecule type" value="Genomic_DNA"/>
</dbReference>
<feature type="region of interest" description="Disordered" evidence="1">
    <location>
        <begin position="69"/>
        <end position="112"/>
    </location>
</feature>
<feature type="compositionally biased region" description="Gly residues" evidence="1">
    <location>
        <begin position="100"/>
        <end position="112"/>
    </location>
</feature>
<dbReference type="PANTHER" id="PTHR44329:SF253">
    <property type="entry name" value="KINASE SUPPRESSOR OF RAS 2"/>
    <property type="match status" value="1"/>
</dbReference>
<dbReference type="SUPFAM" id="SSF56112">
    <property type="entry name" value="Protein kinase-like (PK-like)"/>
    <property type="match status" value="1"/>
</dbReference>
<dbReference type="PANTHER" id="PTHR44329">
    <property type="entry name" value="SERINE/THREONINE-PROTEIN KINASE TNNI3K-RELATED"/>
    <property type="match status" value="1"/>
</dbReference>
<dbReference type="GO" id="GO:0005524">
    <property type="term" value="F:ATP binding"/>
    <property type="evidence" value="ECO:0007669"/>
    <property type="project" value="InterPro"/>
</dbReference>
<proteinExistence type="predicted"/>
<evidence type="ECO:0000313" key="3">
    <source>
        <dbReference type="EMBL" id="PVD20057.1"/>
    </source>
</evidence>
<evidence type="ECO:0000256" key="1">
    <source>
        <dbReference type="SAM" id="MobiDB-lite"/>
    </source>
</evidence>
<feature type="compositionally biased region" description="Low complexity" evidence="1">
    <location>
        <begin position="165"/>
        <end position="174"/>
    </location>
</feature>
<feature type="domain" description="Protein kinase" evidence="2">
    <location>
        <begin position="424"/>
        <end position="687"/>
    </location>
</feature>
<dbReference type="PROSITE" id="PS50011">
    <property type="entry name" value="PROTEIN_KINASE_DOM"/>
    <property type="match status" value="1"/>
</dbReference>